<evidence type="ECO:0000256" key="4">
    <source>
        <dbReference type="ARBA" id="ARBA00022833"/>
    </source>
</evidence>
<dbReference type="GO" id="GO:0005681">
    <property type="term" value="C:spliceosomal complex"/>
    <property type="evidence" value="ECO:0007669"/>
    <property type="project" value="InterPro"/>
</dbReference>
<name>A0A2T3AIA3_9PEZI</name>
<keyword evidence="4" id="KW-0862">Zinc</keyword>
<evidence type="ECO:0000313" key="8">
    <source>
        <dbReference type="Proteomes" id="UP000241462"/>
    </source>
</evidence>
<dbReference type="STRING" id="2025994.A0A2T3AIA3"/>
<feature type="compositionally biased region" description="Low complexity" evidence="6">
    <location>
        <begin position="73"/>
        <end position="86"/>
    </location>
</feature>
<evidence type="ECO:0000256" key="1">
    <source>
        <dbReference type="ARBA" id="ARBA00004123"/>
    </source>
</evidence>
<keyword evidence="8" id="KW-1185">Reference proteome</keyword>
<feature type="region of interest" description="Disordered" evidence="6">
    <location>
        <begin position="60"/>
        <end position="100"/>
    </location>
</feature>
<dbReference type="PANTHER" id="PTHR13278:SF0">
    <property type="entry name" value="ZINC FINGER PROTEIN 830"/>
    <property type="match status" value="1"/>
</dbReference>
<dbReference type="PANTHER" id="PTHR13278">
    <property type="entry name" value="ZINC FINGER PROTEIN 830"/>
    <property type="match status" value="1"/>
</dbReference>
<keyword evidence="5" id="KW-0539">Nucleus</keyword>
<evidence type="ECO:0000256" key="2">
    <source>
        <dbReference type="ARBA" id="ARBA00022723"/>
    </source>
</evidence>
<organism evidence="7 8">
    <name type="scientific">Coniella lustricola</name>
    <dbReference type="NCBI Taxonomy" id="2025994"/>
    <lineage>
        <taxon>Eukaryota</taxon>
        <taxon>Fungi</taxon>
        <taxon>Dikarya</taxon>
        <taxon>Ascomycota</taxon>
        <taxon>Pezizomycotina</taxon>
        <taxon>Sordariomycetes</taxon>
        <taxon>Sordariomycetidae</taxon>
        <taxon>Diaporthales</taxon>
        <taxon>Schizoparmaceae</taxon>
        <taxon>Coniella</taxon>
    </lineage>
</organism>
<comment type="subcellular location">
    <subcellularLocation>
        <location evidence="1">Nucleus</location>
    </subcellularLocation>
</comment>
<accession>A0A2T3AIA3</accession>
<evidence type="ECO:0008006" key="9">
    <source>
        <dbReference type="Google" id="ProtNLM"/>
    </source>
</evidence>
<gene>
    <name evidence="7" type="ORF">BD289DRAFT_424754</name>
</gene>
<dbReference type="GO" id="GO:0033260">
    <property type="term" value="P:nuclear DNA replication"/>
    <property type="evidence" value="ECO:0007669"/>
    <property type="project" value="TreeGrafter"/>
</dbReference>
<dbReference type="InParanoid" id="A0A2T3AIA3"/>
<dbReference type="GO" id="GO:0008270">
    <property type="term" value="F:zinc ion binding"/>
    <property type="evidence" value="ECO:0007669"/>
    <property type="project" value="UniProtKB-KW"/>
</dbReference>
<dbReference type="GO" id="GO:0003676">
    <property type="term" value="F:nucleic acid binding"/>
    <property type="evidence" value="ECO:0007669"/>
    <property type="project" value="InterPro"/>
</dbReference>
<feature type="compositionally biased region" description="Polar residues" evidence="6">
    <location>
        <begin position="173"/>
        <end position="187"/>
    </location>
</feature>
<dbReference type="Proteomes" id="UP000241462">
    <property type="component" value="Unassembled WGS sequence"/>
</dbReference>
<proteinExistence type="predicted"/>
<sequence>MADARALLRQQRAARRIDHPQALYTDAGKLSCTACHEIVRSDAQWDSHVRSLSHRQRVLAQQKTARGGVHNNSTTPAAAGATSSPLAERKAKPSKETLSDEALLAQIIGGTAAGQKRKHGKQDEDHDVTMADAAEEHDDGNTTPGGHDRPASEYDDDNGDASDSRLHKRSKPSSDSGTVPPSRSTANGRPAAGGVTGSPPDLVRRSSGTPSHGIELQIPSRPATPSASATSTSSTPKATASVGRSPLTLEGGNVGEGSSKQVPRAAFATTTTITNDGTAAPTPASNPLSSPTTTTAGKGGAPPLASHTDQNDENDDDEWAAFEAEVVNATAIAPNTTTSAIATINDAVITAQPMTAEQIAAQKAQEEQQAKRARADMEIEDDKEEATRALETEFEEMEELEARVRRLREKREALRRGSVAGVGAAGTGTTGGVDGVAAGIVTETENKVAEEANSVAAAPSQDDAAAVKDEQDEDDDDDDDDDDDEDDDWAGFRFRA</sequence>
<evidence type="ECO:0000256" key="3">
    <source>
        <dbReference type="ARBA" id="ARBA00022771"/>
    </source>
</evidence>
<feature type="region of interest" description="Disordered" evidence="6">
    <location>
        <begin position="448"/>
        <end position="496"/>
    </location>
</feature>
<feature type="compositionally biased region" description="Low complexity" evidence="6">
    <location>
        <begin position="219"/>
        <end position="241"/>
    </location>
</feature>
<feature type="region of interest" description="Disordered" evidence="6">
    <location>
        <begin position="362"/>
        <end position="382"/>
    </location>
</feature>
<dbReference type="InterPro" id="IPR040050">
    <property type="entry name" value="ZNF830-like"/>
</dbReference>
<feature type="compositionally biased region" description="Low complexity" evidence="6">
    <location>
        <begin position="265"/>
        <end position="282"/>
    </location>
</feature>
<feature type="region of interest" description="Disordered" evidence="6">
    <location>
        <begin position="135"/>
        <end position="317"/>
    </location>
</feature>
<dbReference type="GO" id="GO:0033314">
    <property type="term" value="P:mitotic DNA replication checkpoint signaling"/>
    <property type="evidence" value="ECO:0007669"/>
    <property type="project" value="TreeGrafter"/>
</dbReference>
<feature type="compositionally biased region" description="Basic and acidic residues" evidence="6">
    <location>
        <begin position="87"/>
        <end position="98"/>
    </location>
</feature>
<reference evidence="7 8" key="1">
    <citation type="journal article" date="2018" name="Mycol. Prog.">
        <title>Coniella lustricola, a new species from submerged detritus.</title>
        <authorList>
            <person name="Raudabaugh D.B."/>
            <person name="Iturriaga T."/>
            <person name="Carver A."/>
            <person name="Mondo S."/>
            <person name="Pangilinan J."/>
            <person name="Lipzen A."/>
            <person name="He G."/>
            <person name="Amirebrahimi M."/>
            <person name="Grigoriev I.V."/>
            <person name="Miller A.N."/>
        </authorList>
    </citation>
    <scope>NUCLEOTIDE SEQUENCE [LARGE SCALE GENOMIC DNA]</scope>
    <source>
        <strain evidence="7 8">B22-T-1</strain>
    </source>
</reference>
<dbReference type="GO" id="GO:0044773">
    <property type="term" value="P:mitotic DNA damage checkpoint signaling"/>
    <property type="evidence" value="ECO:0007669"/>
    <property type="project" value="TreeGrafter"/>
</dbReference>
<dbReference type="OrthoDB" id="77607at2759"/>
<evidence type="ECO:0000313" key="7">
    <source>
        <dbReference type="EMBL" id="PSR99161.1"/>
    </source>
</evidence>
<keyword evidence="3" id="KW-0863">Zinc-finger</keyword>
<keyword evidence="2" id="KW-0479">Metal-binding</keyword>
<protein>
    <recommendedName>
        <fullName evidence="9">Coiled-coil domain-containing protein 16</fullName>
    </recommendedName>
</protein>
<feature type="compositionally biased region" description="Acidic residues" evidence="6">
    <location>
        <begin position="470"/>
        <end position="489"/>
    </location>
</feature>
<evidence type="ECO:0000256" key="6">
    <source>
        <dbReference type="SAM" id="MobiDB-lite"/>
    </source>
</evidence>
<evidence type="ECO:0000256" key="5">
    <source>
        <dbReference type="ARBA" id="ARBA00023242"/>
    </source>
</evidence>
<dbReference type="AlphaFoldDB" id="A0A2T3AIA3"/>
<feature type="compositionally biased region" description="Low complexity" evidence="6">
    <location>
        <begin position="454"/>
        <end position="464"/>
    </location>
</feature>
<feature type="compositionally biased region" description="Basic and acidic residues" evidence="6">
    <location>
        <begin position="364"/>
        <end position="377"/>
    </location>
</feature>
<feature type="compositionally biased region" description="Low complexity" evidence="6">
    <location>
        <begin position="291"/>
        <end position="305"/>
    </location>
</feature>
<dbReference type="EMBL" id="KZ678386">
    <property type="protein sequence ID" value="PSR99161.1"/>
    <property type="molecule type" value="Genomic_DNA"/>
</dbReference>